<accession>A0A0A8Y5A1</accession>
<protein>
    <submittedName>
        <fullName evidence="1">Uncharacterized protein</fullName>
    </submittedName>
</protein>
<name>A0A0A8Y5A1_ARUDO</name>
<dbReference type="AlphaFoldDB" id="A0A0A8Y5A1"/>
<evidence type="ECO:0000313" key="1">
    <source>
        <dbReference type="EMBL" id="JAD19117.1"/>
    </source>
</evidence>
<proteinExistence type="predicted"/>
<dbReference type="EMBL" id="GBRH01278778">
    <property type="protein sequence ID" value="JAD19117.1"/>
    <property type="molecule type" value="Transcribed_RNA"/>
</dbReference>
<organism evidence="1">
    <name type="scientific">Arundo donax</name>
    <name type="common">Giant reed</name>
    <name type="synonym">Donax arundinaceus</name>
    <dbReference type="NCBI Taxonomy" id="35708"/>
    <lineage>
        <taxon>Eukaryota</taxon>
        <taxon>Viridiplantae</taxon>
        <taxon>Streptophyta</taxon>
        <taxon>Embryophyta</taxon>
        <taxon>Tracheophyta</taxon>
        <taxon>Spermatophyta</taxon>
        <taxon>Magnoliopsida</taxon>
        <taxon>Liliopsida</taxon>
        <taxon>Poales</taxon>
        <taxon>Poaceae</taxon>
        <taxon>PACMAD clade</taxon>
        <taxon>Arundinoideae</taxon>
        <taxon>Arundineae</taxon>
        <taxon>Arundo</taxon>
    </lineage>
</organism>
<reference evidence="1" key="1">
    <citation type="submission" date="2014-09" db="EMBL/GenBank/DDBJ databases">
        <authorList>
            <person name="Magalhaes I.L.F."/>
            <person name="Oliveira U."/>
            <person name="Santos F.R."/>
            <person name="Vidigal T.H.D.A."/>
            <person name="Brescovit A.D."/>
            <person name="Santos A.J."/>
        </authorList>
    </citation>
    <scope>NUCLEOTIDE SEQUENCE</scope>
    <source>
        <tissue evidence="1">Shoot tissue taken approximately 20 cm above the soil surface</tissue>
    </source>
</reference>
<reference evidence="1" key="2">
    <citation type="journal article" date="2015" name="Data Brief">
        <title>Shoot transcriptome of the giant reed, Arundo donax.</title>
        <authorList>
            <person name="Barrero R.A."/>
            <person name="Guerrero F.D."/>
            <person name="Moolhuijzen P."/>
            <person name="Goolsby J.A."/>
            <person name="Tidwell J."/>
            <person name="Bellgard S.E."/>
            <person name="Bellgard M.I."/>
        </authorList>
    </citation>
    <scope>NUCLEOTIDE SEQUENCE</scope>
    <source>
        <tissue evidence="1">Shoot tissue taken approximately 20 cm above the soil surface</tissue>
    </source>
</reference>
<sequence>MLKSLKPYKEYRSPWHLNSKFCTKL</sequence>